<keyword evidence="1" id="KW-1133">Transmembrane helix</keyword>
<keyword evidence="1" id="KW-0472">Membrane</keyword>
<accession>A0ABV7AYA1</accession>
<gene>
    <name evidence="3" type="ORF">ACFOJE_19380</name>
</gene>
<name>A0ABV7AYA1_9GAMM</name>
<sequence>MISTILALVSALFGSTSAGTSSSPVAAGGKALLKAVLPSGLALGVIACVLCAGGGYWLGYRYAYAWGSAELEKLKETHAEQSRQAAEANGLQLQQQVTRANQAEQLLLNDHDLHAQEGQPIEERIPDVVTVYRPARAVAPEPIPRCVFTVGWLRDYNAALGVPGAAVGPVTGPAGTAPWAAPGTDAELLESGVTPADILAHAKDYGIWAKDLASQVTALQAAQEAQ</sequence>
<keyword evidence="1" id="KW-0812">Transmembrane</keyword>
<evidence type="ECO:0000313" key="4">
    <source>
        <dbReference type="Proteomes" id="UP001595457"/>
    </source>
</evidence>
<evidence type="ECO:0000256" key="2">
    <source>
        <dbReference type="SAM" id="SignalP"/>
    </source>
</evidence>
<keyword evidence="2" id="KW-0732">Signal</keyword>
<organism evidence="3 4">
    <name type="scientific">Azotobacter bryophylli</name>
    <dbReference type="NCBI Taxonomy" id="1986537"/>
    <lineage>
        <taxon>Bacteria</taxon>
        <taxon>Pseudomonadati</taxon>
        <taxon>Pseudomonadota</taxon>
        <taxon>Gammaproteobacteria</taxon>
        <taxon>Pseudomonadales</taxon>
        <taxon>Pseudomonadaceae</taxon>
        <taxon>Azotobacter</taxon>
    </lineage>
</organism>
<evidence type="ECO:0000313" key="3">
    <source>
        <dbReference type="EMBL" id="MFC2974360.1"/>
    </source>
</evidence>
<protein>
    <submittedName>
        <fullName evidence="3">Lysis protein</fullName>
    </submittedName>
</protein>
<dbReference type="Proteomes" id="UP001595457">
    <property type="component" value="Unassembled WGS sequence"/>
</dbReference>
<comment type="caution">
    <text evidence="3">The sequence shown here is derived from an EMBL/GenBank/DDBJ whole genome shotgun (WGS) entry which is preliminary data.</text>
</comment>
<dbReference type="RefSeq" id="WP_377816509.1">
    <property type="nucleotide sequence ID" value="NZ_JBHRSJ010000035.1"/>
</dbReference>
<proteinExistence type="predicted"/>
<feature type="transmembrane region" description="Helical" evidence="1">
    <location>
        <begin position="37"/>
        <end position="58"/>
    </location>
</feature>
<feature type="chain" id="PRO_5046319771" evidence="2">
    <location>
        <begin position="27"/>
        <end position="226"/>
    </location>
</feature>
<dbReference type="EMBL" id="JBHRSJ010000035">
    <property type="protein sequence ID" value="MFC2974360.1"/>
    <property type="molecule type" value="Genomic_DNA"/>
</dbReference>
<feature type="signal peptide" evidence="2">
    <location>
        <begin position="1"/>
        <end position="26"/>
    </location>
</feature>
<evidence type="ECO:0000256" key="1">
    <source>
        <dbReference type="SAM" id="Phobius"/>
    </source>
</evidence>
<keyword evidence="4" id="KW-1185">Reference proteome</keyword>
<reference evidence="4" key="1">
    <citation type="journal article" date="2019" name="Int. J. Syst. Evol. Microbiol.">
        <title>The Global Catalogue of Microorganisms (GCM) 10K type strain sequencing project: providing services to taxonomists for standard genome sequencing and annotation.</title>
        <authorList>
            <consortium name="The Broad Institute Genomics Platform"/>
            <consortium name="The Broad Institute Genome Sequencing Center for Infectious Disease"/>
            <person name="Wu L."/>
            <person name="Ma J."/>
        </authorList>
    </citation>
    <scope>NUCLEOTIDE SEQUENCE [LARGE SCALE GENOMIC DNA]</scope>
    <source>
        <strain evidence="4">KCTC 62195</strain>
    </source>
</reference>